<evidence type="ECO:0000313" key="2">
    <source>
        <dbReference type="EMBL" id="JAE09737.1"/>
    </source>
</evidence>
<sequence>MIDLMFPENRTPNCFACTFCIFYVLIISCWIMIVVS</sequence>
<name>A0A0A9FBL0_ARUDO</name>
<reference evidence="2" key="1">
    <citation type="submission" date="2014-09" db="EMBL/GenBank/DDBJ databases">
        <authorList>
            <person name="Magalhaes I.L.F."/>
            <person name="Oliveira U."/>
            <person name="Santos F.R."/>
            <person name="Vidigal T.H.D.A."/>
            <person name="Brescovit A.D."/>
            <person name="Santos A.J."/>
        </authorList>
    </citation>
    <scope>NUCLEOTIDE SEQUENCE</scope>
    <source>
        <tissue evidence="2">Shoot tissue taken approximately 20 cm above the soil surface</tissue>
    </source>
</reference>
<dbReference type="EMBL" id="GBRH01188159">
    <property type="protein sequence ID" value="JAE09737.1"/>
    <property type="molecule type" value="Transcribed_RNA"/>
</dbReference>
<keyword evidence="1" id="KW-0812">Transmembrane</keyword>
<keyword evidence="1" id="KW-0472">Membrane</keyword>
<proteinExistence type="predicted"/>
<evidence type="ECO:0000256" key="1">
    <source>
        <dbReference type="SAM" id="Phobius"/>
    </source>
</evidence>
<reference evidence="2" key="2">
    <citation type="journal article" date="2015" name="Data Brief">
        <title>Shoot transcriptome of the giant reed, Arundo donax.</title>
        <authorList>
            <person name="Barrero R.A."/>
            <person name="Guerrero F.D."/>
            <person name="Moolhuijzen P."/>
            <person name="Goolsby J.A."/>
            <person name="Tidwell J."/>
            <person name="Bellgard S.E."/>
            <person name="Bellgard M.I."/>
        </authorList>
    </citation>
    <scope>NUCLEOTIDE SEQUENCE</scope>
    <source>
        <tissue evidence="2">Shoot tissue taken approximately 20 cm above the soil surface</tissue>
    </source>
</reference>
<protein>
    <submittedName>
        <fullName evidence="2">Uncharacterized protein</fullName>
    </submittedName>
</protein>
<feature type="transmembrane region" description="Helical" evidence="1">
    <location>
        <begin position="12"/>
        <end position="33"/>
    </location>
</feature>
<keyword evidence="1" id="KW-1133">Transmembrane helix</keyword>
<accession>A0A0A9FBL0</accession>
<organism evidence="2">
    <name type="scientific">Arundo donax</name>
    <name type="common">Giant reed</name>
    <name type="synonym">Donax arundinaceus</name>
    <dbReference type="NCBI Taxonomy" id="35708"/>
    <lineage>
        <taxon>Eukaryota</taxon>
        <taxon>Viridiplantae</taxon>
        <taxon>Streptophyta</taxon>
        <taxon>Embryophyta</taxon>
        <taxon>Tracheophyta</taxon>
        <taxon>Spermatophyta</taxon>
        <taxon>Magnoliopsida</taxon>
        <taxon>Liliopsida</taxon>
        <taxon>Poales</taxon>
        <taxon>Poaceae</taxon>
        <taxon>PACMAD clade</taxon>
        <taxon>Arundinoideae</taxon>
        <taxon>Arundineae</taxon>
        <taxon>Arundo</taxon>
    </lineage>
</organism>
<dbReference type="AlphaFoldDB" id="A0A0A9FBL0"/>